<dbReference type="PANTHER" id="PTHR38434:SF1">
    <property type="entry name" value="BLL2549 PROTEIN"/>
    <property type="match status" value="1"/>
</dbReference>
<feature type="transmembrane region" description="Helical" evidence="2">
    <location>
        <begin position="411"/>
        <end position="429"/>
    </location>
</feature>
<feature type="transmembrane region" description="Helical" evidence="2">
    <location>
        <begin position="922"/>
        <end position="942"/>
    </location>
</feature>
<feature type="transmembrane region" description="Helical" evidence="2">
    <location>
        <begin position="884"/>
        <end position="902"/>
    </location>
</feature>
<feature type="compositionally biased region" description="Low complexity" evidence="1">
    <location>
        <begin position="144"/>
        <end position="158"/>
    </location>
</feature>
<reference evidence="3" key="1">
    <citation type="submission" date="2020-12" db="EMBL/GenBank/DDBJ databases">
        <title>Burkholderia cepacia complex in Mexico.</title>
        <authorList>
            <person name="Estrada P."/>
        </authorList>
    </citation>
    <scope>NUCLEOTIDE SEQUENCE</scope>
    <source>
        <strain evidence="3">871</strain>
    </source>
</reference>
<sequence length="1146" mass="122165">MNWAFTAIGFVVGGIAALIGDFSAVNGAVLGAAIGFCLDHTLQQRKRKGKGAAPDTSAMQAPPAQPPVPLADRVARLEATVETLTHEVASLRGQLAGAKAGSIPTAATTHTATGTASVSAAPSAISSAPVPPSATLPPRPPAQPAAARADAPASLSAPAPAPAPAPVRTAAPVPVPAAPHATETPAAAAPAPSVPPTPPKPREPDFVERAFRAARDWLLGGNTVVRVGIVVLFFGVAFLLKYAADNNMLPIEFRLAGTALAAAALLAIGWRVRARRAAYGLVLQGGGVGILYLTIFAATKLYALLPVGAAFPLMVAVCALSAFLAVRQNALPLAFMGTAGGFLAPVLLSTGHGNHVALFSYYALLNAGIFAIAWFKAWRPLNLLGFAFTFTIGSAWGVTAYRPALFASTEPFLILFFLMYVGIALLYAVKRELALRHYVDGTLVFGTPIVATALQASLVKDMPFGLAWSAVALSAFYVVVTAWLARRRDRLALLFESTLALAVIFATLAVPLAFSGPTTSAAWAIEGAAVVWLGVREKRMLRFGFGLLMQLAAAGAFFTSLLGPADATALPVLNSPYVAMLLIALAGLFTGWWLHGRAEARAWHAWMPEIGAAAAAWGLLWWVSGGLHEILVYASRHVDLHADRFVVDSTALFAAGTAWLAHVARRRLAWPLAEWPALALTPVLALLALRAFDAHEAPLSGMGAFAWPVAVGAGLALLWRQSRGTASADPAKGTTPGTAPGLARAVAAGIIAPLHTLTFWTLCGLLSLEGFWRLRAFVPEGAWSWSAWAYGFGALLLLVSGPGSRLRWPVAAFPRAYQVWGAAPLAALLWLWSIASVISDGNAAPLFWLPLLNPLDIAQCLVFVAFTVWLRRLRTLGIAWHPRIVDYAAIATVFLWFNALMLRTLHHRFHMTYDIDTVLSSFGIQQVFMVGWSLFAFAGMWLTRRDGIARVCALASLPLIVVMWVWTFYANFTQDGGSWARVPLFNPLDLVLAVVYALAASWFVRARKLGWSFGNHRVELLSAAGATAFLWLNAILLRTLHHWAGVPYELGAMAESTLVQASVSVYWTLCALAITIWATRRGLRPLWFVGAALLALTVVKLFLFDLSHVTGIERIVSFIGIGVLLLLIGYFSPLPPKAAAQQDGLQ</sequence>
<dbReference type="Pfam" id="PF10101">
    <property type="entry name" value="DUF2339"/>
    <property type="match status" value="2"/>
</dbReference>
<comment type="caution">
    <text evidence="3">The sequence shown here is derived from an EMBL/GenBank/DDBJ whole genome shotgun (WGS) entry which is preliminary data.</text>
</comment>
<keyword evidence="2" id="KW-0472">Membrane</keyword>
<feature type="transmembrane region" description="Helical" evidence="2">
    <location>
        <begin position="606"/>
        <end position="624"/>
    </location>
</feature>
<feature type="transmembrane region" description="Helical" evidence="2">
    <location>
        <begin position="819"/>
        <end position="839"/>
    </location>
</feature>
<dbReference type="AlphaFoldDB" id="A0A8I1AM32"/>
<feature type="transmembrane region" description="Helical" evidence="2">
    <location>
        <begin position="356"/>
        <end position="374"/>
    </location>
</feature>
<feature type="region of interest" description="Disordered" evidence="1">
    <location>
        <begin position="114"/>
        <end position="204"/>
    </location>
</feature>
<feature type="transmembrane region" description="Helical" evidence="2">
    <location>
        <begin position="6"/>
        <end position="38"/>
    </location>
</feature>
<feature type="transmembrane region" description="Helical" evidence="2">
    <location>
        <begin position="1018"/>
        <end position="1037"/>
    </location>
</feature>
<feature type="transmembrane region" description="Helical" evidence="2">
    <location>
        <begin position="984"/>
        <end position="1006"/>
    </location>
</feature>
<dbReference type="RefSeq" id="WP_176131933.1">
    <property type="nucleotide sequence ID" value="NZ_CADDZZ010000047.1"/>
</dbReference>
<feature type="transmembrane region" description="Helical" evidence="2">
    <location>
        <begin position="333"/>
        <end position="350"/>
    </location>
</feature>
<feature type="transmembrane region" description="Helical" evidence="2">
    <location>
        <begin position="491"/>
        <end position="514"/>
    </location>
</feature>
<feature type="transmembrane region" description="Helical" evidence="2">
    <location>
        <begin position="644"/>
        <end position="663"/>
    </location>
</feature>
<feature type="transmembrane region" description="Helical" evidence="2">
    <location>
        <begin position="465"/>
        <end position="484"/>
    </location>
</feature>
<gene>
    <name evidence="3" type="ORF">JAO13_23080</name>
</gene>
<feature type="transmembrane region" description="Helical" evidence="2">
    <location>
        <begin position="251"/>
        <end position="270"/>
    </location>
</feature>
<feature type="compositionally biased region" description="Low complexity" evidence="1">
    <location>
        <begin position="166"/>
        <end position="191"/>
    </location>
</feature>
<evidence type="ECO:0000256" key="1">
    <source>
        <dbReference type="SAM" id="MobiDB-lite"/>
    </source>
</evidence>
<dbReference type="InterPro" id="IPR019286">
    <property type="entry name" value="DUF2339_TM"/>
</dbReference>
<feature type="transmembrane region" description="Helical" evidence="2">
    <location>
        <begin position="577"/>
        <end position="594"/>
    </location>
</feature>
<feature type="transmembrane region" description="Helical" evidence="2">
    <location>
        <begin position="441"/>
        <end position="459"/>
    </location>
</feature>
<feature type="transmembrane region" description="Helical" evidence="2">
    <location>
        <begin position="782"/>
        <end position="799"/>
    </location>
</feature>
<feature type="transmembrane region" description="Helical" evidence="2">
    <location>
        <begin position="1057"/>
        <end position="1078"/>
    </location>
</feature>
<feature type="transmembrane region" description="Helical" evidence="2">
    <location>
        <begin position="217"/>
        <end position="239"/>
    </location>
</feature>
<dbReference type="Proteomes" id="UP000645612">
    <property type="component" value="Unassembled WGS sequence"/>
</dbReference>
<feature type="transmembrane region" description="Helical" evidence="2">
    <location>
        <begin position="951"/>
        <end position="972"/>
    </location>
</feature>
<feature type="transmembrane region" description="Helical" evidence="2">
    <location>
        <begin position="381"/>
        <end position="399"/>
    </location>
</feature>
<feature type="transmembrane region" description="Helical" evidence="2">
    <location>
        <begin position="1115"/>
        <end position="1132"/>
    </location>
</feature>
<organism evidence="3 4">
    <name type="scientific">Burkholderia cepacia</name>
    <name type="common">Pseudomonas cepacia</name>
    <dbReference type="NCBI Taxonomy" id="292"/>
    <lineage>
        <taxon>Bacteria</taxon>
        <taxon>Pseudomonadati</taxon>
        <taxon>Pseudomonadota</taxon>
        <taxon>Betaproteobacteria</taxon>
        <taxon>Burkholderiales</taxon>
        <taxon>Burkholderiaceae</taxon>
        <taxon>Burkholderia</taxon>
        <taxon>Burkholderia cepacia complex</taxon>
    </lineage>
</organism>
<feature type="transmembrane region" description="Helical" evidence="2">
    <location>
        <begin position="704"/>
        <end position="720"/>
    </location>
</feature>
<feature type="transmembrane region" description="Helical" evidence="2">
    <location>
        <begin position="304"/>
        <end position="326"/>
    </location>
</feature>
<name>A0A8I1AM32_BURCE</name>
<feature type="transmembrane region" description="Helical" evidence="2">
    <location>
        <begin position="851"/>
        <end position="872"/>
    </location>
</feature>
<evidence type="ECO:0000256" key="2">
    <source>
        <dbReference type="SAM" id="Phobius"/>
    </source>
</evidence>
<feature type="region of interest" description="Disordered" evidence="1">
    <location>
        <begin position="47"/>
        <end position="68"/>
    </location>
</feature>
<evidence type="ECO:0000313" key="3">
    <source>
        <dbReference type="EMBL" id="MBH9699328.1"/>
    </source>
</evidence>
<feature type="transmembrane region" description="Helical" evidence="2">
    <location>
        <begin position="675"/>
        <end position="692"/>
    </location>
</feature>
<keyword evidence="2" id="KW-0812">Transmembrane</keyword>
<feature type="transmembrane region" description="Helical" evidence="2">
    <location>
        <begin position="520"/>
        <end position="535"/>
    </location>
</feature>
<feature type="transmembrane region" description="Helical" evidence="2">
    <location>
        <begin position="547"/>
        <end position="565"/>
    </location>
</feature>
<feature type="transmembrane region" description="Helical" evidence="2">
    <location>
        <begin position="741"/>
        <end position="762"/>
    </location>
</feature>
<feature type="compositionally biased region" description="Low complexity" evidence="1">
    <location>
        <begin position="114"/>
        <end position="128"/>
    </location>
</feature>
<feature type="transmembrane region" description="Helical" evidence="2">
    <location>
        <begin position="1085"/>
        <end position="1103"/>
    </location>
</feature>
<proteinExistence type="predicted"/>
<feature type="transmembrane region" description="Helical" evidence="2">
    <location>
        <begin position="277"/>
        <end position="298"/>
    </location>
</feature>
<evidence type="ECO:0000313" key="4">
    <source>
        <dbReference type="Proteomes" id="UP000645612"/>
    </source>
</evidence>
<protein>
    <submittedName>
        <fullName evidence="3">DUF2339 domain-containing protein</fullName>
    </submittedName>
</protein>
<accession>A0A8I1AM32</accession>
<feature type="compositionally biased region" description="Pro residues" evidence="1">
    <location>
        <begin position="129"/>
        <end position="143"/>
    </location>
</feature>
<dbReference type="PANTHER" id="PTHR38434">
    <property type="entry name" value="BLL2549 PROTEIN"/>
    <property type="match status" value="1"/>
</dbReference>
<keyword evidence="2" id="KW-1133">Transmembrane helix</keyword>
<dbReference type="EMBL" id="JAEDXG010000023">
    <property type="protein sequence ID" value="MBH9699328.1"/>
    <property type="molecule type" value="Genomic_DNA"/>
</dbReference>